<feature type="transmembrane region" description="Helical" evidence="3">
    <location>
        <begin position="80"/>
        <end position="100"/>
    </location>
</feature>
<feature type="transmembrane region" description="Helical" evidence="3">
    <location>
        <begin position="33"/>
        <end position="49"/>
    </location>
</feature>
<dbReference type="InterPro" id="IPR043128">
    <property type="entry name" value="Rev_trsase/Diguanyl_cyclase"/>
</dbReference>
<reference evidence="5" key="1">
    <citation type="journal article" date="2015" name="Antonie Van Leeuwenhoek">
        <title>Comparative 16S rRNA signatures and multilocus sequence analysis for the genus Salinicola and description of Salinicola acroporae sp. nov., isolated from coral Acropora digitifera.</title>
        <authorList>
            <person name="Lepcha R.T."/>
            <person name="Poddar A."/>
            <person name="Schumann P."/>
            <person name="Das S.K."/>
        </authorList>
    </citation>
    <scope>NUCLEOTIDE SEQUENCE</scope>
    <source>
        <strain evidence="5">S4-41</strain>
    </source>
</reference>
<accession>A0ABT6I8Q2</accession>
<dbReference type="NCBIfam" id="TIGR00254">
    <property type="entry name" value="GGDEF"/>
    <property type="match status" value="1"/>
</dbReference>
<feature type="transmembrane region" description="Helical" evidence="3">
    <location>
        <begin position="130"/>
        <end position="148"/>
    </location>
</feature>
<sequence>MRSQFFSLWRKCTEAPDSLPAERRRSFEIMAEIYLLALCVQLMIAPVLFLVGRPILGWLNLACLVGYVVTLVLHRRLFVATALAVKLGAFLVFVIVGAVVTANQTSLIYFLLFAEVEMMLADLRRRTKIIATGCLVMFSLGVLHLPPLPGAPRQASGVDMFLAELGLGLVFIMLCIVILRVLAITDHHEHRYRRDAMHDSLTRVLNRRAIFDRASLYWKTNREFALVLVDADRFKEINDNHGHSAGDAVLRHLATLLRETLRSDDSVGRVGGEEFLILLPGAGKSQGIEAATRMRNRLAHYPCRLDSIELPVTLSMGIATSDEALHLRELIELADRRLYAAKSAGRDQVVAEGHADAATSRNSQRLAQGVERALETDRV</sequence>
<dbReference type="Proteomes" id="UP001162135">
    <property type="component" value="Unassembled WGS sequence"/>
</dbReference>
<dbReference type="Gene3D" id="3.30.70.270">
    <property type="match status" value="1"/>
</dbReference>
<dbReference type="PANTHER" id="PTHR45138:SF24">
    <property type="entry name" value="DIGUANYLATE CYCLASE DGCC-RELATED"/>
    <property type="match status" value="1"/>
</dbReference>
<dbReference type="PROSITE" id="PS50887">
    <property type="entry name" value="GGDEF"/>
    <property type="match status" value="1"/>
</dbReference>
<feature type="region of interest" description="Disordered" evidence="2">
    <location>
        <begin position="352"/>
        <end position="379"/>
    </location>
</feature>
<protein>
    <recommendedName>
        <fullName evidence="1">diguanylate cyclase</fullName>
        <ecNumber evidence="1">2.7.7.65</ecNumber>
    </recommendedName>
</protein>
<reference evidence="5" key="2">
    <citation type="submission" date="2017-11" db="EMBL/GenBank/DDBJ databases">
        <authorList>
            <person name="Das S.K."/>
        </authorList>
    </citation>
    <scope>NUCLEOTIDE SEQUENCE</scope>
    <source>
        <strain evidence="5">S4-41</strain>
    </source>
</reference>
<evidence type="ECO:0000313" key="6">
    <source>
        <dbReference type="Proteomes" id="UP001162135"/>
    </source>
</evidence>
<dbReference type="InterPro" id="IPR050469">
    <property type="entry name" value="Diguanylate_Cyclase"/>
</dbReference>
<organism evidence="5 6">
    <name type="scientific">Salinicola acroporae</name>
    <dbReference type="NCBI Taxonomy" id="1541440"/>
    <lineage>
        <taxon>Bacteria</taxon>
        <taxon>Pseudomonadati</taxon>
        <taxon>Pseudomonadota</taxon>
        <taxon>Gammaproteobacteria</taxon>
        <taxon>Oceanospirillales</taxon>
        <taxon>Halomonadaceae</taxon>
        <taxon>Salinicola</taxon>
    </lineage>
</organism>
<dbReference type="SUPFAM" id="SSF55073">
    <property type="entry name" value="Nucleotide cyclase"/>
    <property type="match status" value="1"/>
</dbReference>
<feature type="transmembrane region" description="Helical" evidence="3">
    <location>
        <begin position="55"/>
        <end position="73"/>
    </location>
</feature>
<name>A0ABT6I8Q2_9GAMM</name>
<comment type="caution">
    <text evidence="5">The sequence shown here is derived from an EMBL/GenBank/DDBJ whole genome shotgun (WGS) entry which is preliminary data.</text>
</comment>
<dbReference type="CDD" id="cd01949">
    <property type="entry name" value="GGDEF"/>
    <property type="match status" value="1"/>
</dbReference>
<dbReference type="InterPro" id="IPR029787">
    <property type="entry name" value="Nucleotide_cyclase"/>
</dbReference>
<keyword evidence="6" id="KW-1185">Reference proteome</keyword>
<feature type="domain" description="GGDEF" evidence="4">
    <location>
        <begin position="222"/>
        <end position="354"/>
    </location>
</feature>
<evidence type="ECO:0000259" key="4">
    <source>
        <dbReference type="PROSITE" id="PS50887"/>
    </source>
</evidence>
<evidence type="ECO:0000256" key="2">
    <source>
        <dbReference type="SAM" id="MobiDB-lite"/>
    </source>
</evidence>
<dbReference type="EMBL" id="PGFS01000001">
    <property type="protein sequence ID" value="MDH4573908.1"/>
    <property type="molecule type" value="Genomic_DNA"/>
</dbReference>
<proteinExistence type="predicted"/>
<evidence type="ECO:0000313" key="5">
    <source>
        <dbReference type="EMBL" id="MDH4573908.1"/>
    </source>
</evidence>
<dbReference type="PANTHER" id="PTHR45138">
    <property type="entry name" value="REGULATORY COMPONENTS OF SENSORY TRANSDUCTION SYSTEM"/>
    <property type="match status" value="1"/>
</dbReference>
<keyword evidence="3" id="KW-0472">Membrane</keyword>
<evidence type="ECO:0000256" key="3">
    <source>
        <dbReference type="SAM" id="Phobius"/>
    </source>
</evidence>
<dbReference type="Pfam" id="PF00990">
    <property type="entry name" value="GGDEF"/>
    <property type="match status" value="1"/>
</dbReference>
<evidence type="ECO:0000256" key="1">
    <source>
        <dbReference type="ARBA" id="ARBA00012528"/>
    </source>
</evidence>
<keyword evidence="3" id="KW-0812">Transmembrane</keyword>
<keyword evidence="3" id="KW-1133">Transmembrane helix</keyword>
<gene>
    <name evidence="5" type="ORF">CUR86_16760</name>
</gene>
<dbReference type="InterPro" id="IPR000160">
    <property type="entry name" value="GGDEF_dom"/>
</dbReference>
<feature type="transmembrane region" description="Helical" evidence="3">
    <location>
        <begin position="160"/>
        <end position="183"/>
    </location>
</feature>
<dbReference type="SMART" id="SM00267">
    <property type="entry name" value="GGDEF"/>
    <property type="match status" value="1"/>
</dbReference>
<dbReference type="EC" id="2.7.7.65" evidence="1"/>